<organism evidence="2 3">
    <name type="scientific">Apatococcus fuscideae</name>
    <dbReference type="NCBI Taxonomy" id="2026836"/>
    <lineage>
        <taxon>Eukaryota</taxon>
        <taxon>Viridiplantae</taxon>
        <taxon>Chlorophyta</taxon>
        <taxon>core chlorophytes</taxon>
        <taxon>Trebouxiophyceae</taxon>
        <taxon>Chlorellales</taxon>
        <taxon>Chlorellaceae</taxon>
        <taxon>Apatococcus</taxon>
    </lineage>
</organism>
<keyword evidence="1" id="KW-0812">Transmembrane</keyword>
<gene>
    <name evidence="2" type="ORF">WJX84_000475</name>
</gene>
<keyword evidence="1" id="KW-0472">Membrane</keyword>
<proteinExistence type="predicted"/>
<evidence type="ECO:0000313" key="2">
    <source>
        <dbReference type="EMBL" id="KAK9842370.1"/>
    </source>
</evidence>
<accession>A0AAW1S7K2</accession>
<sequence length="274" mass="29962">MHTEGAYCHLVSESTPSASRVARGSEQSTAVIGAIAESFRWSSTHGFRLLVKMQVFEGSWCSAVFALLAWTVFVAGAAILIYRLLQRAAVQRITFGHLPKANASDNEDLECAQPKRHGYHLVPGGKTRRWLEGSIAGQNDGEWTDAVEAPAGTYIDKWEIGTAPITFWCGEQITMDATVSLRGHCSNGTWLEQLGGTVAPREIITRSATEGYTQLSGRSGGWFTSFLEVGGDRDDPWTRSGIDAGLHRTARVVGYKLQVFAFIGNATFLFEEVK</sequence>
<evidence type="ECO:0000256" key="1">
    <source>
        <dbReference type="SAM" id="Phobius"/>
    </source>
</evidence>
<keyword evidence="3" id="KW-1185">Reference proteome</keyword>
<name>A0AAW1S7K2_9CHLO</name>
<dbReference type="Proteomes" id="UP001485043">
    <property type="component" value="Unassembled WGS sequence"/>
</dbReference>
<reference evidence="2 3" key="1">
    <citation type="journal article" date="2024" name="Nat. Commun.">
        <title>Phylogenomics reveals the evolutionary origins of lichenization in chlorophyte algae.</title>
        <authorList>
            <person name="Puginier C."/>
            <person name="Libourel C."/>
            <person name="Otte J."/>
            <person name="Skaloud P."/>
            <person name="Haon M."/>
            <person name="Grisel S."/>
            <person name="Petersen M."/>
            <person name="Berrin J.G."/>
            <person name="Delaux P.M."/>
            <person name="Dal Grande F."/>
            <person name="Keller J."/>
        </authorList>
    </citation>
    <scope>NUCLEOTIDE SEQUENCE [LARGE SCALE GENOMIC DNA]</scope>
    <source>
        <strain evidence="2 3">SAG 2523</strain>
    </source>
</reference>
<protein>
    <submittedName>
        <fullName evidence="2">Uncharacterized protein</fullName>
    </submittedName>
</protein>
<dbReference type="EMBL" id="JALJOV010001722">
    <property type="protein sequence ID" value="KAK9842370.1"/>
    <property type="molecule type" value="Genomic_DNA"/>
</dbReference>
<evidence type="ECO:0000313" key="3">
    <source>
        <dbReference type="Proteomes" id="UP001485043"/>
    </source>
</evidence>
<keyword evidence="1" id="KW-1133">Transmembrane helix</keyword>
<feature type="transmembrane region" description="Helical" evidence="1">
    <location>
        <begin position="63"/>
        <end position="85"/>
    </location>
</feature>
<dbReference type="AlphaFoldDB" id="A0AAW1S7K2"/>
<comment type="caution">
    <text evidence="2">The sequence shown here is derived from an EMBL/GenBank/DDBJ whole genome shotgun (WGS) entry which is preliminary data.</text>
</comment>